<dbReference type="InterPro" id="IPR016031">
    <property type="entry name" value="Trp_RNA-bd_attenuator-like_dom"/>
</dbReference>
<dbReference type="SUPFAM" id="SSF51219">
    <property type="entry name" value="TRAP-like"/>
    <property type="match status" value="1"/>
</dbReference>
<evidence type="ECO:0000256" key="1">
    <source>
        <dbReference type="RuleBase" id="RU363045"/>
    </source>
</evidence>
<protein>
    <recommendedName>
        <fullName evidence="1">Altered inheritance of mitochondria protein 24, mitochondrial</fullName>
    </recommendedName>
</protein>
<comment type="subcellular location">
    <subcellularLocation>
        <location evidence="1">Mitochondrion</location>
    </subcellularLocation>
</comment>
<feature type="region of interest" description="Disordered" evidence="2">
    <location>
        <begin position="281"/>
        <end position="309"/>
    </location>
</feature>
<evidence type="ECO:0000313" key="3">
    <source>
        <dbReference type="EMBL" id="KAJ1930222.1"/>
    </source>
</evidence>
<feature type="compositionally biased region" description="Low complexity" evidence="2">
    <location>
        <begin position="53"/>
        <end position="78"/>
    </location>
</feature>
<dbReference type="OrthoDB" id="1705416at2759"/>
<organism evidence="3 4">
    <name type="scientific">Tieghemiomyces parasiticus</name>
    <dbReference type="NCBI Taxonomy" id="78921"/>
    <lineage>
        <taxon>Eukaryota</taxon>
        <taxon>Fungi</taxon>
        <taxon>Fungi incertae sedis</taxon>
        <taxon>Zoopagomycota</taxon>
        <taxon>Kickxellomycotina</taxon>
        <taxon>Dimargaritomycetes</taxon>
        <taxon>Dimargaritales</taxon>
        <taxon>Dimargaritaceae</taxon>
        <taxon>Tieghemiomyces</taxon>
    </lineage>
</organism>
<dbReference type="Pfam" id="PF01987">
    <property type="entry name" value="AIM24"/>
    <property type="match status" value="1"/>
</dbReference>
<dbReference type="InterPro" id="IPR036983">
    <property type="entry name" value="AIM24_sf"/>
</dbReference>
<name>A0A9W8AGF6_9FUNG</name>
<dbReference type="InterPro" id="IPR002838">
    <property type="entry name" value="AIM24"/>
</dbReference>
<feature type="region of interest" description="Disordered" evidence="2">
    <location>
        <begin position="34"/>
        <end position="78"/>
    </location>
</feature>
<sequence>MLRHAITAAARTPLRGIQLYIPTLGRRSVSISLGDANNGQSRATLGPWSADRPTSQPGSSAPSSATTATPADGTSTPAQTISRWAVGLHSILPKSQKPPPPAPPVLEILSSGHGAMVLARLPPHSRLLAVPNTVMGHSPTTHMTTVTGSVLRLGTSSPLCRGLRFRHTRLATSQEPGDVLLAAQGQGDLAILALKGTADYVVRPSALTALSSEVRVGLAGGKHGVVGPASRLFRHLSGSGSAVISATGGVYRLVLNPGESYVINPRYLLAWDAGLQFQPSNSAAERQSPTRSPSSDSAAQTSSSSSASATSPRWWRFSLPALYRQTMRQAVGRDTLLPSVVAPYVSDYVVRPLRFVVDLAGGWVRGIAGRVFVTYPSYQVTGPGDLYIATRLPANWLIKQSRFSVPSQEP</sequence>
<accession>A0A9W8AGF6</accession>
<reference evidence="3" key="1">
    <citation type="submission" date="2022-07" db="EMBL/GenBank/DDBJ databases">
        <title>Phylogenomic reconstructions and comparative analyses of Kickxellomycotina fungi.</title>
        <authorList>
            <person name="Reynolds N.K."/>
            <person name="Stajich J.E."/>
            <person name="Barry K."/>
            <person name="Grigoriev I.V."/>
            <person name="Crous P."/>
            <person name="Smith M.E."/>
        </authorList>
    </citation>
    <scope>NUCLEOTIDE SEQUENCE</scope>
    <source>
        <strain evidence="3">RSA 861</strain>
    </source>
</reference>
<gene>
    <name evidence="3" type="ORF">IWQ60_000466</name>
</gene>
<proteinExistence type="inferred from homology"/>
<dbReference type="EMBL" id="JANBPT010000012">
    <property type="protein sequence ID" value="KAJ1930222.1"/>
    <property type="molecule type" value="Genomic_DNA"/>
</dbReference>
<evidence type="ECO:0000313" key="4">
    <source>
        <dbReference type="Proteomes" id="UP001150569"/>
    </source>
</evidence>
<dbReference type="GO" id="GO:0005739">
    <property type="term" value="C:mitochondrion"/>
    <property type="evidence" value="ECO:0007669"/>
    <property type="project" value="UniProtKB-SubCell"/>
</dbReference>
<keyword evidence="4" id="KW-1185">Reference proteome</keyword>
<keyword evidence="1" id="KW-0496">Mitochondrion</keyword>
<feature type="compositionally biased region" description="Polar residues" evidence="2">
    <location>
        <begin position="34"/>
        <end position="43"/>
    </location>
</feature>
<comment type="similarity">
    <text evidence="1">Belongs to the AIM24 family.</text>
</comment>
<feature type="compositionally biased region" description="Low complexity" evidence="2">
    <location>
        <begin position="292"/>
        <end position="309"/>
    </location>
</feature>
<feature type="compositionally biased region" description="Polar residues" evidence="2">
    <location>
        <begin position="281"/>
        <end position="291"/>
    </location>
</feature>
<dbReference type="AlphaFoldDB" id="A0A9W8AGF6"/>
<comment type="caution">
    <text evidence="3">The sequence shown here is derived from an EMBL/GenBank/DDBJ whole genome shotgun (WGS) entry which is preliminary data.</text>
</comment>
<evidence type="ECO:0000256" key="2">
    <source>
        <dbReference type="SAM" id="MobiDB-lite"/>
    </source>
</evidence>
<dbReference type="Gene3D" id="3.60.160.10">
    <property type="entry name" value="Mitochondrial biogenesis AIM24"/>
    <property type="match status" value="1"/>
</dbReference>
<dbReference type="Proteomes" id="UP001150569">
    <property type="component" value="Unassembled WGS sequence"/>
</dbReference>